<dbReference type="RefSeq" id="WP_059350302.1">
    <property type="nucleotide sequence ID" value="NZ_LDYG01000013.1"/>
</dbReference>
<organism evidence="1 2">
    <name type="scientific">Bacillus coahuilensis p1.1.43</name>
    <dbReference type="NCBI Taxonomy" id="1150625"/>
    <lineage>
        <taxon>Bacteria</taxon>
        <taxon>Bacillati</taxon>
        <taxon>Bacillota</taxon>
        <taxon>Bacilli</taxon>
        <taxon>Bacillales</taxon>
        <taxon>Bacillaceae</taxon>
        <taxon>Bacillus</taxon>
    </lineage>
</organism>
<comment type="caution">
    <text evidence="1">The sequence shown here is derived from an EMBL/GenBank/DDBJ whole genome shotgun (WGS) entry which is preliminary data.</text>
</comment>
<reference evidence="1 2" key="1">
    <citation type="journal article" date="2016" name="Front. Microbiol.">
        <title>Microevolution Analysis of Bacillus coahuilensis Unveils Differences in Phosphorus Acquisition Strategies and Their Regulation.</title>
        <authorList>
            <person name="Gomez-Lunar Z."/>
            <person name="Hernandez-Gonzalez I."/>
            <person name="Rodriguez-Torres M.D."/>
            <person name="Souza V."/>
            <person name="Olmedo-Alvarez G."/>
        </authorList>
    </citation>
    <scope>NUCLEOTIDE SEQUENCE [LARGE SCALE GENOMIC DNA]</scope>
    <source>
        <strain evidence="2">p1.1.43</strain>
    </source>
</reference>
<dbReference type="OrthoDB" id="2898675at2"/>
<dbReference type="STRING" id="1150625.Q75_02890"/>
<proteinExistence type="predicted"/>
<protein>
    <submittedName>
        <fullName evidence="1">Uncharacterized protein</fullName>
    </submittedName>
</protein>
<gene>
    <name evidence="1" type="ORF">Q75_02890</name>
</gene>
<evidence type="ECO:0000313" key="2">
    <source>
        <dbReference type="Proteomes" id="UP000074108"/>
    </source>
</evidence>
<name>A0A147KBH2_9BACI</name>
<accession>A0A147KBH2</accession>
<dbReference type="Proteomes" id="UP000074108">
    <property type="component" value="Unassembled WGS sequence"/>
</dbReference>
<dbReference type="EMBL" id="LDYG01000013">
    <property type="protein sequence ID" value="KUP08427.1"/>
    <property type="molecule type" value="Genomic_DNA"/>
</dbReference>
<dbReference type="AlphaFoldDB" id="A0A147KBH2"/>
<keyword evidence="2" id="KW-1185">Reference proteome</keyword>
<dbReference type="PATRIC" id="fig|1150625.3.peg.600"/>
<evidence type="ECO:0000313" key="1">
    <source>
        <dbReference type="EMBL" id="KUP08427.1"/>
    </source>
</evidence>
<sequence length="108" mass="12939">MGYYFGLTFNNDQFEDITESLQIHSQIVSKKMKMYLMASVDHLAFHLRFIDRTCIDRIIMYDFEEIGNWETLKEFSNVCKKYNINWSIIRQDIHSDVDVPLDYLTDVI</sequence>